<feature type="binding site" evidence="2">
    <location>
        <position position="249"/>
    </location>
    <ligand>
        <name>FAD</name>
        <dbReference type="ChEBI" id="CHEBI:57692"/>
    </ligand>
</feature>
<organism evidence="7 8">
    <name type="scientific">Diatrype stigma</name>
    <dbReference type="NCBI Taxonomy" id="117547"/>
    <lineage>
        <taxon>Eukaryota</taxon>
        <taxon>Fungi</taxon>
        <taxon>Dikarya</taxon>
        <taxon>Ascomycota</taxon>
        <taxon>Pezizomycotina</taxon>
        <taxon>Sordariomycetes</taxon>
        <taxon>Xylariomycetidae</taxon>
        <taxon>Xylariales</taxon>
        <taxon>Diatrypaceae</taxon>
        <taxon>Diatrype</taxon>
    </lineage>
</organism>
<evidence type="ECO:0000256" key="1">
    <source>
        <dbReference type="ARBA" id="ARBA00010790"/>
    </source>
</evidence>
<keyword evidence="2 3" id="KW-0274">FAD</keyword>
<sequence>MKVPILATFFTFGTSRVSAAPAPACSSSGDLLSQEWDAIVVGAGTAGIIVADKLSEAGKKTLLLELGGPSYGITGGTEKPDWLNGTGLSRVDVPGLYKSIFSGDTNLTCKPSVVSAFQGCTIGGTSAINAGLYFQPPASDWDNYHPDGWKSADVQAAIGRLLDRQPAVTEYSANSQFYLQSGYEAARKWIVDDAGFSPVSINGDPDNKDRVFGRPVYDYINGQRGGPTRTYLQSALGRSNFHLQTNAHVSYVTRDSGIATGVVARVNGQLRDIKIASNGRVVLSAGALLSPQILMYSGIGPEDILGNLSSTASFTQFNSSSQIVNPHVGEGLFDNPNTFIELSGPTIDSYAHSYTDPVPADRDLYLQSRSGPYSFASQTAVFFGYVPQSESDGGGRIGVQGTIDSSGFGEHTGNNTITLNIYGTSGLRSSGRVVLTPDDDGKFIAGPSSGVYYADPRDGRSIAAFIYDIFQALPESADGSSGLTPLNLARNSTVDEIYAYITTPSEYAVGSVQHWSSSCRIGACVDADTRVLGTRNIHVVDASILSPLSVNPQFGVMVAAEKGAERILATWN</sequence>
<dbReference type="Pfam" id="PF00732">
    <property type="entry name" value="GMC_oxred_N"/>
    <property type="match status" value="1"/>
</dbReference>
<dbReference type="PROSITE" id="PS00624">
    <property type="entry name" value="GMC_OXRED_2"/>
    <property type="match status" value="1"/>
</dbReference>
<feature type="chain" id="PRO_5042896721" description="Glucose-methanol-choline oxidoreductase N-terminal domain-containing protein" evidence="4">
    <location>
        <begin position="20"/>
        <end position="572"/>
    </location>
</feature>
<gene>
    <name evidence="7" type="ORF">SLS62_004659</name>
</gene>
<comment type="caution">
    <text evidence="7">The sequence shown here is derived from an EMBL/GenBank/DDBJ whole genome shotgun (WGS) entry which is preliminary data.</text>
</comment>
<comment type="similarity">
    <text evidence="1 3">Belongs to the GMC oxidoreductase family.</text>
</comment>
<dbReference type="SUPFAM" id="SSF51905">
    <property type="entry name" value="FAD/NAD(P)-binding domain"/>
    <property type="match status" value="1"/>
</dbReference>
<dbReference type="Gene3D" id="3.30.410.10">
    <property type="entry name" value="Cholesterol Oxidase, domain 2"/>
    <property type="match status" value="1"/>
</dbReference>
<dbReference type="PANTHER" id="PTHR47190:SF1">
    <property type="entry name" value="GLUCOSE-METHANOL-CHOLINE OXIDOREDUCTASE N-TERMINAL DOMAIN-CONTAINING PROTEIN"/>
    <property type="match status" value="1"/>
</dbReference>
<dbReference type="InterPro" id="IPR053208">
    <property type="entry name" value="GMC_Oxidoreductase_CD"/>
</dbReference>
<dbReference type="PIRSF" id="PIRSF000137">
    <property type="entry name" value="Alcohol_oxidase"/>
    <property type="match status" value="1"/>
</dbReference>
<dbReference type="InterPro" id="IPR007867">
    <property type="entry name" value="GMC_OxRtase_C"/>
</dbReference>
<dbReference type="Proteomes" id="UP001320420">
    <property type="component" value="Unassembled WGS sequence"/>
</dbReference>
<dbReference type="GO" id="GO:0016614">
    <property type="term" value="F:oxidoreductase activity, acting on CH-OH group of donors"/>
    <property type="evidence" value="ECO:0007669"/>
    <property type="project" value="InterPro"/>
</dbReference>
<keyword evidence="8" id="KW-1185">Reference proteome</keyword>
<feature type="binding site" evidence="2">
    <location>
        <begin position="552"/>
        <end position="553"/>
    </location>
    <ligand>
        <name>FAD</name>
        <dbReference type="ChEBI" id="CHEBI:57692"/>
    </ligand>
</feature>
<dbReference type="GO" id="GO:0050660">
    <property type="term" value="F:flavin adenine dinucleotide binding"/>
    <property type="evidence" value="ECO:0007669"/>
    <property type="project" value="InterPro"/>
</dbReference>
<dbReference type="InterPro" id="IPR012132">
    <property type="entry name" value="GMC_OxRdtase"/>
</dbReference>
<dbReference type="Pfam" id="PF05199">
    <property type="entry name" value="GMC_oxred_C"/>
    <property type="match status" value="1"/>
</dbReference>
<evidence type="ECO:0000313" key="8">
    <source>
        <dbReference type="Proteomes" id="UP001320420"/>
    </source>
</evidence>
<name>A0AAN9UQD9_9PEZI</name>
<dbReference type="InterPro" id="IPR000172">
    <property type="entry name" value="GMC_OxRdtase_N"/>
</dbReference>
<dbReference type="EMBL" id="JAKJXP020000029">
    <property type="protein sequence ID" value="KAK7753369.1"/>
    <property type="molecule type" value="Genomic_DNA"/>
</dbReference>
<keyword evidence="3" id="KW-0285">Flavoprotein</keyword>
<evidence type="ECO:0000313" key="7">
    <source>
        <dbReference type="EMBL" id="KAK7753369.1"/>
    </source>
</evidence>
<dbReference type="PROSITE" id="PS00623">
    <property type="entry name" value="GMC_OXRED_1"/>
    <property type="match status" value="1"/>
</dbReference>
<dbReference type="SUPFAM" id="SSF54373">
    <property type="entry name" value="FAD-linked reductases, C-terminal domain"/>
    <property type="match status" value="1"/>
</dbReference>
<feature type="domain" description="Glucose-methanol-choline oxidoreductase N-terminal" evidence="5">
    <location>
        <begin position="119"/>
        <end position="142"/>
    </location>
</feature>
<feature type="binding site" evidence="2">
    <location>
        <position position="125"/>
    </location>
    <ligand>
        <name>FAD</name>
        <dbReference type="ChEBI" id="CHEBI:57692"/>
    </ligand>
</feature>
<comment type="cofactor">
    <cofactor evidence="2">
        <name>FAD</name>
        <dbReference type="ChEBI" id="CHEBI:57692"/>
    </cofactor>
</comment>
<feature type="domain" description="Glucose-methanol-choline oxidoreductase N-terminal" evidence="6">
    <location>
        <begin position="286"/>
        <end position="300"/>
    </location>
</feature>
<dbReference type="PANTHER" id="PTHR47190">
    <property type="entry name" value="DEHYDROGENASE, PUTATIVE-RELATED"/>
    <property type="match status" value="1"/>
</dbReference>
<evidence type="ECO:0000259" key="5">
    <source>
        <dbReference type="PROSITE" id="PS00623"/>
    </source>
</evidence>
<evidence type="ECO:0000256" key="3">
    <source>
        <dbReference type="RuleBase" id="RU003968"/>
    </source>
</evidence>
<dbReference type="Gene3D" id="3.50.50.60">
    <property type="entry name" value="FAD/NAD(P)-binding domain"/>
    <property type="match status" value="1"/>
</dbReference>
<accession>A0AAN9UQD9</accession>
<evidence type="ECO:0000256" key="4">
    <source>
        <dbReference type="SAM" id="SignalP"/>
    </source>
</evidence>
<proteinExistence type="inferred from homology"/>
<protein>
    <recommendedName>
        <fullName evidence="5 6">Glucose-methanol-choline oxidoreductase N-terminal domain-containing protein</fullName>
    </recommendedName>
</protein>
<keyword evidence="4" id="KW-0732">Signal</keyword>
<feature type="signal peptide" evidence="4">
    <location>
        <begin position="1"/>
        <end position="19"/>
    </location>
</feature>
<evidence type="ECO:0000259" key="6">
    <source>
        <dbReference type="PROSITE" id="PS00624"/>
    </source>
</evidence>
<dbReference type="InterPro" id="IPR036188">
    <property type="entry name" value="FAD/NAD-bd_sf"/>
</dbReference>
<reference evidence="7 8" key="1">
    <citation type="submission" date="2024-02" db="EMBL/GenBank/DDBJ databases">
        <title>De novo assembly and annotation of 12 fungi associated with fruit tree decline syndrome in Ontario, Canada.</title>
        <authorList>
            <person name="Sulman M."/>
            <person name="Ellouze W."/>
            <person name="Ilyukhin E."/>
        </authorList>
    </citation>
    <scope>NUCLEOTIDE SEQUENCE [LARGE SCALE GENOMIC DNA]</scope>
    <source>
        <strain evidence="7 8">M11/M66-122</strain>
    </source>
</reference>
<evidence type="ECO:0000256" key="2">
    <source>
        <dbReference type="PIRSR" id="PIRSR000137-2"/>
    </source>
</evidence>
<dbReference type="AlphaFoldDB" id="A0AAN9UQD9"/>